<organism evidence="1 2">
    <name type="scientific">Mycolicibacterium anyangense</name>
    <dbReference type="NCBI Taxonomy" id="1431246"/>
    <lineage>
        <taxon>Bacteria</taxon>
        <taxon>Bacillati</taxon>
        <taxon>Actinomycetota</taxon>
        <taxon>Actinomycetes</taxon>
        <taxon>Mycobacteriales</taxon>
        <taxon>Mycobacteriaceae</taxon>
        <taxon>Mycolicibacterium</taxon>
    </lineage>
</organism>
<dbReference type="InterPro" id="IPR029069">
    <property type="entry name" value="HotDog_dom_sf"/>
</dbReference>
<dbReference type="KEGG" id="many:MANY_08480"/>
<proteinExistence type="predicted"/>
<gene>
    <name evidence="1" type="ORF">MANY_08480</name>
</gene>
<dbReference type="Proteomes" id="UP000467249">
    <property type="component" value="Chromosome"/>
</dbReference>
<dbReference type="EMBL" id="AP022620">
    <property type="protein sequence ID" value="BBZ75511.1"/>
    <property type="molecule type" value="Genomic_DNA"/>
</dbReference>
<dbReference type="SUPFAM" id="SSF54637">
    <property type="entry name" value="Thioesterase/thiol ester dehydrase-isomerase"/>
    <property type="match status" value="2"/>
</dbReference>
<evidence type="ECO:0000313" key="2">
    <source>
        <dbReference type="Proteomes" id="UP000467249"/>
    </source>
</evidence>
<name>A0A6N4W817_9MYCO</name>
<reference evidence="1 2" key="1">
    <citation type="journal article" date="2019" name="Emerg. Microbes Infect.">
        <title>Comprehensive subspecies identification of 175 nontuberculous mycobacteria species based on 7547 genomic profiles.</title>
        <authorList>
            <person name="Matsumoto Y."/>
            <person name="Kinjo T."/>
            <person name="Motooka D."/>
            <person name="Nabeya D."/>
            <person name="Jung N."/>
            <person name="Uechi K."/>
            <person name="Horii T."/>
            <person name="Iida T."/>
            <person name="Fujita J."/>
            <person name="Nakamura S."/>
        </authorList>
    </citation>
    <scope>NUCLEOTIDE SEQUENCE [LARGE SCALE GENOMIC DNA]</scope>
    <source>
        <strain evidence="1 2">JCM 30275</strain>
    </source>
</reference>
<sequence>MASGPLRGFRIPAWITAGLHDPVAEDGRITAAMTVGPHLRRSDGALNPAVLAAVADGCLGLAVMSGAGFDTGMVTTHLHLEFPRRLPRELVTAHCTAAPRTVDQTFGLGEATIADTAGLILAYATLGGVLVPRPEHTTLYDSALDVKAGAAHLDELLRIRIEASTPEGVCGSFRADTALANLYRNLHGGLGTLIGVRFLDAALENAAGSGYRLADVRAVFTRSIPAHGNDISGRATILHRGRTLAVGRAELLSPDGRVALSLDATYVATNSEPER</sequence>
<dbReference type="AlphaFoldDB" id="A0A6N4W817"/>
<keyword evidence="2" id="KW-1185">Reference proteome</keyword>
<evidence type="ECO:0000313" key="1">
    <source>
        <dbReference type="EMBL" id="BBZ75511.1"/>
    </source>
</evidence>
<dbReference type="Gene3D" id="3.10.129.10">
    <property type="entry name" value="Hotdog Thioesterase"/>
    <property type="match status" value="2"/>
</dbReference>
<dbReference type="CDD" id="cd03443">
    <property type="entry name" value="PaaI_thioesterase"/>
    <property type="match status" value="2"/>
</dbReference>
<protein>
    <recommendedName>
        <fullName evidence="3">Thioesterase domain-containing protein</fullName>
    </recommendedName>
</protein>
<evidence type="ECO:0008006" key="3">
    <source>
        <dbReference type="Google" id="ProtNLM"/>
    </source>
</evidence>
<accession>A0A6N4W817</accession>